<evidence type="ECO:0000313" key="7">
    <source>
        <dbReference type="Proteomes" id="UP000262538"/>
    </source>
</evidence>
<evidence type="ECO:0000256" key="4">
    <source>
        <dbReference type="SAM" id="Coils"/>
    </source>
</evidence>
<keyword evidence="7" id="KW-1185">Reference proteome</keyword>
<organism evidence="6 7">
    <name type="scientific">Microbispora triticiradicis</name>
    <dbReference type="NCBI Taxonomy" id="2200763"/>
    <lineage>
        <taxon>Bacteria</taxon>
        <taxon>Bacillati</taxon>
        <taxon>Actinomycetota</taxon>
        <taxon>Actinomycetes</taxon>
        <taxon>Streptosporangiales</taxon>
        <taxon>Streptosporangiaceae</taxon>
        <taxon>Microbispora</taxon>
    </lineage>
</organism>
<name>A0ABX9LQB7_9ACTN</name>
<dbReference type="Pfam" id="PF13476">
    <property type="entry name" value="AAA_23"/>
    <property type="match status" value="1"/>
</dbReference>
<comment type="subunit">
    <text evidence="2">Heterodimer of SbcC and SbcD.</text>
</comment>
<dbReference type="PANTHER" id="PTHR32114:SF2">
    <property type="entry name" value="ABC TRANSPORTER ABCH.3"/>
    <property type="match status" value="1"/>
</dbReference>
<evidence type="ECO:0000259" key="5">
    <source>
        <dbReference type="Pfam" id="PF13476"/>
    </source>
</evidence>
<dbReference type="SUPFAM" id="SSF52540">
    <property type="entry name" value="P-loop containing nucleoside triphosphate hydrolases"/>
    <property type="match status" value="2"/>
</dbReference>
<comment type="caution">
    <text evidence="6">The sequence shown here is derived from an EMBL/GenBank/DDBJ whole genome shotgun (WGS) entry which is preliminary data.</text>
</comment>
<reference evidence="6 7" key="1">
    <citation type="submission" date="2018-08" db="EMBL/GenBank/DDBJ databases">
        <title>Microbispora. triticiradicis sp. nov., a novel actinomycete isolated from the root of wheat (Triticum aestivum L.)).</title>
        <authorList>
            <person name="Han C."/>
        </authorList>
    </citation>
    <scope>NUCLEOTIDE SEQUENCE [LARGE SCALE GENOMIC DNA]</scope>
    <source>
        <strain evidence="6 7">NEAU-HRDPA2-9</strain>
    </source>
</reference>
<evidence type="ECO:0000313" key="6">
    <source>
        <dbReference type="EMBL" id="RGA06205.1"/>
    </source>
</evidence>
<feature type="coiled-coil region" evidence="4">
    <location>
        <begin position="204"/>
        <end position="252"/>
    </location>
</feature>
<keyword evidence="4" id="KW-0175">Coiled coil</keyword>
<feature type="domain" description="Rad50/SbcC-type AAA" evidence="5">
    <location>
        <begin position="5"/>
        <end position="258"/>
    </location>
</feature>
<dbReference type="InterPro" id="IPR027417">
    <property type="entry name" value="P-loop_NTPase"/>
</dbReference>
<sequence length="690" mass="77589">MKFISVELENFRPYQGAQKIVFAQDAEANVTVLWGTNGGGKTTLLNAFTWALYGTLSDDLENKDQLINTTVWNAAAEGTPLSAAVTIEFEHGGHIYIVKRSVYASKHGTLQPRPKPEVQLWRRERNGNLESVLNPSQRLNQILPERLSRFFFVNGERIEALVKHEGGDDVREAVKTLLGLEAMERAVVHLPKVAQKLRRSMKADDASQGKLDELLRQMEDAERMIQEQQRRRNEAERERKHFESEIGVLNLKLIQLSEAKELQQNRYRLEDHLKRTVTSRQGQEEERAKLVGSNGFLAFLSILPGEVLSACEQLRERGELPAPLKQAFIDDLLKESRCICGTPLVEGSSHRAALEHWRARAGLAEVEAAWNQLRGIVGSIIDQRTQFHEALRGFDERIAAAQGEERRLEHEIDEIGIKLKRLPSEEVVETEEKLEAAKLARDEKLAIIGAADAERKRLGIERDDLKAQIDKLGVKDARSRRIKNRIMAVEEAATTLARILELLSQGVRRRLDNRIQDLSRSVSFKSYEPELTPDFELELWDSSGAERVPAPKSTGENMLLALTFVGSLIGEAREAQKRDRTVFQGIGGDFPVVMDAVFGNLDEDYREAIADFLPKLASQVVIMTSKGQAGDIVEQVLRPRLGKQYVITAHTTKTDVSSATETLTLDGNTYPYQVIGSERTGAEITEVNNR</sequence>
<evidence type="ECO:0000256" key="2">
    <source>
        <dbReference type="ARBA" id="ARBA00011322"/>
    </source>
</evidence>
<dbReference type="InterPro" id="IPR038729">
    <property type="entry name" value="Rad50/SbcC_AAA"/>
</dbReference>
<dbReference type="PANTHER" id="PTHR32114">
    <property type="entry name" value="ABC TRANSPORTER ABCH.3"/>
    <property type="match status" value="1"/>
</dbReference>
<accession>A0ABX9LQB7</accession>
<dbReference type="Proteomes" id="UP000262538">
    <property type="component" value="Unassembled WGS sequence"/>
</dbReference>
<evidence type="ECO:0000256" key="3">
    <source>
        <dbReference type="ARBA" id="ARBA00013368"/>
    </source>
</evidence>
<proteinExistence type="inferred from homology"/>
<dbReference type="Gene3D" id="3.40.50.300">
    <property type="entry name" value="P-loop containing nucleotide triphosphate hydrolases"/>
    <property type="match status" value="2"/>
</dbReference>
<gene>
    <name evidence="6" type="ORF">DI270_004495</name>
</gene>
<evidence type="ECO:0000256" key="1">
    <source>
        <dbReference type="ARBA" id="ARBA00006930"/>
    </source>
</evidence>
<dbReference type="EMBL" id="QFZU02000022">
    <property type="protein sequence ID" value="RGA06205.1"/>
    <property type="molecule type" value="Genomic_DNA"/>
</dbReference>
<protein>
    <recommendedName>
        <fullName evidence="3">Nuclease SbcCD subunit C</fullName>
    </recommendedName>
</protein>
<comment type="similarity">
    <text evidence="1">Belongs to the SMC family. SbcC subfamily.</text>
</comment>
<dbReference type="RefSeq" id="WP_111697989.1">
    <property type="nucleotide sequence ID" value="NZ_QFZU02000022.1"/>
</dbReference>